<evidence type="ECO:0000256" key="7">
    <source>
        <dbReference type="SAM" id="MobiDB-lite"/>
    </source>
</evidence>
<evidence type="ECO:0000256" key="8">
    <source>
        <dbReference type="SAM" id="Phobius"/>
    </source>
</evidence>
<keyword evidence="3 8" id="KW-0812">Transmembrane</keyword>
<comment type="caution">
    <text evidence="10">The sequence shown here is derived from an EMBL/GenBank/DDBJ whole genome shotgun (WGS) entry which is preliminary data.</text>
</comment>
<proteinExistence type="inferred from homology"/>
<feature type="transmembrane region" description="Helical" evidence="8">
    <location>
        <begin position="342"/>
        <end position="371"/>
    </location>
</feature>
<feature type="transmembrane region" description="Helical" evidence="8">
    <location>
        <begin position="293"/>
        <end position="321"/>
    </location>
</feature>
<evidence type="ECO:0000256" key="1">
    <source>
        <dbReference type="ARBA" id="ARBA00004651"/>
    </source>
</evidence>
<accession>A0ABQ2N1X1</accession>
<dbReference type="InterPro" id="IPR003838">
    <property type="entry name" value="ABC3_permease_C"/>
</dbReference>
<feature type="domain" description="ABC3 transporter permease C-terminal" evidence="9">
    <location>
        <begin position="303"/>
        <end position="418"/>
    </location>
</feature>
<comment type="subcellular location">
    <subcellularLocation>
        <location evidence="1">Cell membrane</location>
        <topology evidence="1">Multi-pass membrane protein</topology>
    </subcellularLocation>
</comment>
<keyword evidence="2" id="KW-1003">Cell membrane</keyword>
<feature type="transmembrane region" description="Helical" evidence="8">
    <location>
        <begin position="441"/>
        <end position="462"/>
    </location>
</feature>
<gene>
    <name evidence="10" type="ORF">GCM10010910_14430</name>
</gene>
<evidence type="ECO:0000259" key="9">
    <source>
        <dbReference type="Pfam" id="PF02687"/>
    </source>
</evidence>
<evidence type="ECO:0000313" key="10">
    <source>
        <dbReference type="EMBL" id="GGO62983.1"/>
    </source>
</evidence>
<keyword evidence="4 8" id="KW-1133">Transmembrane helix</keyword>
<reference evidence="11" key="1">
    <citation type="journal article" date="2019" name="Int. J. Syst. Evol. Microbiol.">
        <title>The Global Catalogue of Microorganisms (GCM) 10K type strain sequencing project: providing services to taxonomists for standard genome sequencing and annotation.</title>
        <authorList>
            <consortium name="The Broad Institute Genomics Platform"/>
            <consortium name="The Broad Institute Genome Sequencing Center for Infectious Disease"/>
            <person name="Wu L."/>
            <person name="Ma J."/>
        </authorList>
    </citation>
    <scope>NUCLEOTIDE SEQUENCE [LARGE SCALE GENOMIC DNA]</scope>
    <source>
        <strain evidence="11">CGMCC 4.7181</strain>
    </source>
</reference>
<evidence type="ECO:0000313" key="11">
    <source>
        <dbReference type="Proteomes" id="UP000638043"/>
    </source>
</evidence>
<dbReference type="PANTHER" id="PTHR30572">
    <property type="entry name" value="MEMBRANE COMPONENT OF TRANSPORTER-RELATED"/>
    <property type="match status" value="1"/>
</dbReference>
<feature type="transmembrane region" description="Helical" evidence="8">
    <location>
        <begin position="935"/>
        <end position="956"/>
    </location>
</feature>
<sequence length="970" mass="101327">MSGPRMTRSTFPDPRPPEQRERGGMLRWRMALKMSMRQSLKSWPSSVLVVLLVLLPMAGVAAAAVYAESLSPSAQQRVDAELGEADAWVQAPGMPSGVRQYLDDPNAQFEYDAASSHDWIEPPADVADVIDADRLVRIELGSAAVETVAGIGAFQVVLGETWDPLLEGRYTLLEGRAPTAADEVLATPEALERLGAKVGDSVEMTKPEQTVTVTGTMSSRLEENPESVLFAGRGDAYELDGYGTTWYAEGWHATAGDVYDLNDQGIIVFDRALVQRPGDGGQPVLERGSGSSWAFYSAATATLVFCTYLVLLLAGAAFSVSAKRQQRSLAVAASVGASRADVFRIVLFQGTILGLAGGLLGSGAGIGLAALAREWFGDGSLSYTWGLKVPWWMLVGLIIIASVVGTLAALLPARNATRGDTLAALRGARRPVSVSAKRPKVGLGLIIAGAALVVVAVIGLVVTYNLPTRDLALTDKVYPVGTIAMILGPLLLQIGVVTAGHWLLAQVSRLLGRGRLGGRLAARDAVANPGRSVPSFGAIAACAFLATASIGGVATLTNMQAEGHSSIAPYGSVVAWMSGGVISDDDDLFIEDPAAVAPALAALADDATQILRDEGAGSTVVVSVPAGPSYTSDSDGEMRFDGGQMLTTPEIARPEHCAATDECSANFYERSGGGNQLFAIVAPDGLDVALGTEISAADRSAFAGGAVIVTNPQWLTEDGSVVVNSWRPEDVQGMSDAVFDPEADPASLPSAAHTETRDGILIDTETVFDESHQVYISPDTAAELGITATPSMVVADFPGITTAQLDSLRASAESETFSRSTDEMSVDLSFSQAEGPPAAAPWLWLILGAVTVLVIAASAVSLGLSRVERRPDDATLTAVGASPGVRRSVNGWQALVISAFGCIVGTVAGLMPVLGVVFILEGTGQEGLAFTEVPWLWYGLLALVLPVAVALVSWLVPPRAPDLTRRTAIA</sequence>
<dbReference type="InterPro" id="IPR050250">
    <property type="entry name" value="Macrolide_Exporter_MacB"/>
</dbReference>
<feature type="transmembrane region" description="Helical" evidence="8">
    <location>
        <begin position="391"/>
        <end position="411"/>
    </location>
</feature>
<evidence type="ECO:0000256" key="6">
    <source>
        <dbReference type="ARBA" id="ARBA00038076"/>
    </source>
</evidence>
<feature type="transmembrane region" description="Helical" evidence="8">
    <location>
        <begin position="842"/>
        <end position="864"/>
    </location>
</feature>
<evidence type="ECO:0000256" key="5">
    <source>
        <dbReference type="ARBA" id="ARBA00023136"/>
    </source>
</evidence>
<evidence type="ECO:0000256" key="2">
    <source>
        <dbReference type="ARBA" id="ARBA00022475"/>
    </source>
</evidence>
<name>A0ABQ2N1X1_9MICO</name>
<evidence type="ECO:0000256" key="4">
    <source>
        <dbReference type="ARBA" id="ARBA00022989"/>
    </source>
</evidence>
<dbReference type="Pfam" id="PF02687">
    <property type="entry name" value="FtsX"/>
    <property type="match status" value="1"/>
</dbReference>
<keyword evidence="5 8" id="KW-0472">Membrane</keyword>
<organism evidence="10 11">
    <name type="scientific">Microbacterium nanhaiense</name>
    <dbReference type="NCBI Taxonomy" id="1301026"/>
    <lineage>
        <taxon>Bacteria</taxon>
        <taxon>Bacillati</taxon>
        <taxon>Actinomycetota</taxon>
        <taxon>Actinomycetes</taxon>
        <taxon>Micrococcales</taxon>
        <taxon>Microbacteriaceae</taxon>
        <taxon>Microbacterium</taxon>
    </lineage>
</organism>
<keyword evidence="11" id="KW-1185">Reference proteome</keyword>
<feature type="compositionally biased region" description="Basic and acidic residues" evidence="7">
    <location>
        <begin position="15"/>
        <end position="24"/>
    </location>
</feature>
<protein>
    <recommendedName>
        <fullName evidence="9">ABC3 transporter permease C-terminal domain-containing protein</fullName>
    </recommendedName>
</protein>
<feature type="transmembrane region" description="Helical" evidence="8">
    <location>
        <begin position="482"/>
        <end position="505"/>
    </location>
</feature>
<feature type="transmembrane region" description="Helical" evidence="8">
    <location>
        <begin position="536"/>
        <end position="556"/>
    </location>
</feature>
<evidence type="ECO:0000256" key="3">
    <source>
        <dbReference type="ARBA" id="ARBA00022692"/>
    </source>
</evidence>
<dbReference type="PANTHER" id="PTHR30572:SF4">
    <property type="entry name" value="ABC TRANSPORTER PERMEASE YTRF"/>
    <property type="match status" value="1"/>
</dbReference>
<dbReference type="Proteomes" id="UP000638043">
    <property type="component" value="Unassembled WGS sequence"/>
</dbReference>
<feature type="transmembrane region" description="Helical" evidence="8">
    <location>
        <begin position="894"/>
        <end position="920"/>
    </location>
</feature>
<feature type="region of interest" description="Disordered" evidence="7">
    <location>
        <begin position="1"/>
        <end position="24"/>
    </location>
</feature>
<comment type="similarity">
    <text evidence="6">Belongs to the ABC-4 integral membrane protein family.</text>
</comment>
<dbReference type="EMBL" id="BMMQ01000003">
    <property type="protein sequence ID" value="GGO62983.1"/>
    <property type="molecule type" value="Genomic_DNA"/>
</dbReference>